<organism evidence="1 2">
    <name type="scientific">Sclerotinia nivalis</name>
    <dbReference type="NCBI Taxonomy" id="352851"/>
    <lineage>
        <taxon>Eukaryota</taxon>
        <taxon>Fungi</taxon>
        <taxon>Dikarya</taxon>
        <taxon>Ascomycota</taxon>
        <taxon>Pezizomycotina</taxon>
        <taxon>Leotiomycetes</taxon>
        <taxon>Helotiales</taxon>
        <taxon>Sclerotiniaceae</taxon>
        <taxon>Sclerotinia</taxon>
    </lineage>
</organism>
<reference evidence="1" key="1">
    <citation type="submission" date="2022-11" db="EMBL/GenBank/DDBJ databases">
        <title>Genome Resource of Sclerotinia nivalis Strain SnTB1, a Plant Pathogen Isolated from American Ginseng.</title>
        <authorList>
            <person name="Fan S."/>
        </authorList>
    </citation>
    <scope>NUCLEOTIDE SEQUENCE</scope>
    <source>
        <strain evidence="1">SnTB1</strain>
    </source>
</reference>
<keyword evidence="2" id="KW-1185">Reference proteome</keyword>
<evidence type="ECO:0000313" key="1">
    <source>
        <dbReference type="EMBL" id="KAJ8058721.1"/>
    </source>
</evidence>
<gene>
    <name evidence="1" type="ORF">OCU04_012892</name>
</gene>
<protein>
    <submittedName>
        <fullName evidence="1">Uncharacterized protein</fullName>
    </submittedName>
</protein>
<sequence length="109" mass="12124">MSRIQRRSPPNDPGSLLGFNFPLKIWREIGGREVHLARNQPLILSSRGDGIQEIILDYGRSVGGLPFVETVNVTSNRRPAVVDVVYSETSTGVHNRKMGKIALIDRSIE</sequence>
<name>A0A9X0A9N1_9HELO</name>
<dbReference type="EMBL" id="JAPEIS010000016">
    <property type="protein sequence ID" value="KAJ8058721.1"/>
    <property type="molecule type" value="Genomic_DNA"/>
</dbReference>
<dbReference type="Proteomes" id="UP001152300">
    <property type="component" value="Unassembled WGS sequence"/>
</dbReference>
<comment type="caution">
    <text evidence="1">The sequence shown here is derived from an EMBL/GenBank/DDBJ whole genome shotgun (WGS) entry which is preliminary data.</text>
</comment>
<proteinExistence type="predicted"/>
<accession>A0A9X0A9N1</accession>
<dbReference type="AlphaFoldDB" id="A0A9X0A9N1"/>
<evidence type="ECO:0000313" key="2">
    <source>
        <dbReference type="Proteomes" id="UP001152300"/>
    </source>
</evidence>